<evidence type="ECO:0000256" key="2">
    <source>
        <dbReference type="ARBA" id="ARBA00022692"/>
    </source>
</evidence>
<dbReference type="RefSeq" id="WP_316778802.1">
    <property type="nucleotide sequence ID" value="NZ_JASMWN010000014.1"/>
</dbReference>
<reference evidence="8" key="1">
    <citation type="submission" date="2023-05" db="EMBL/GenBank/DDBJ databases">
        <title>Sedimentitalea sp. nov. JM2-8.</title>
        <authorList>
            <person name="Huang J."/>
        </authorList>
    </citation>
    <scope>NUCLEOTIDE SEQUENCE [LARGE SCALE GENOMIC DNA]</scope>
    <source>
        <strain evidence="8">KHS03</strain>
    </source>
</reference>
<dbReference type="PROSITE" id="PS50929">
    <property type="entry name" value="ABC_TM1F"/>
    <property type="match status" value="1"/>
</dbReference>
<keyword evidence="8" id="KW-1185">Reference proteome</keyword>
<dbReference type="InterPro" id="IPR036640">
    <property type="entry name" value="ABC1_TM_sf"/>
</dbReference>
<comment type="subcellular location">
    <subcellularLocation>
        <location evidence="1">Cell membrane</location>
        <topology evidence="1">Multi-pass membrane protein</topology>
    </subcellularLocation>
</comment>
<dbReference type="SUPFAM" id="SSF90123">
    <property type="entry name" value="ABC transporter transmembrane region"/>
    <property type="match status" value="1"/>
</dbReference>
<feature type="transmembrane region" description="Helical" evidence="5">
    <location>
        <begin position="318"/>
        <end position="335"/>
    </location>
</feature>
<feature type="domain" description="ABC transmembrane type-1" evidence="6">
    <location>
        <begin position="130"/>
        <end position="379"/>
    </location>
</feature>
<keyword evidence="4 5" id="KW-0472">Membrane</keyword>
<dbReference type="Proteomes" id="UP001255416">
    <property type="component" value="Unassembled WGS sequence"/>
</dbReference>
<feature type="transmembrane region" description="Helical" evidence="5">
    <location>
        <begin position="140"/>
        <end position="159"/>
    </location>
</feature>
<gene>
    <name evidence="7" type="ORF">QO231_16480</name>
</gene>
<name>A0ABU3VGX7_9RHOB</name>
<dbReference type="Pfam" id="PF00664">
    <property type="entry name" value="ABC_membrane"/>
    <property type="match status" value="1"/>
</dbReference>
<keyword evidence="3 5" id="KW-1133">Transmembrane helix</keyword>
<evidence type="ECO:0000256" key="1">
    <source>
        <dbReference type="ARBA" id="ARBA00004651"/>
    </source>
</evidence>
<evidence type="ECO:0000313" key="7">
    <source>
        <dbReference type="EMBL" id="MDU9005436.1"/>
    </source>
</evidence>
<evidence type="ECO:0000313" key="8">
    <source>
        <dbReference type="Proteomes" id="UP001255416"/>
    </source>
</evidence>
<sequence>MSLLERYHLFVHRVASIIGYNYDDSAPEWIRPFVHLILTLAPSFLLGVLIYLGIRFLLSSARSPRKEALPELVAIQGAEPNLFKAVLAHSLRPQLIMIALSLTALPILYATLELPKLIVNNALDSNRFPVSFIGWEFDQVSLLMLLCGLYLVAIFASGLNKYVLNTFKGFVSERFLRRLRLAIYRHWRFREHSSETRDVFPVLAQEVEPIGGFAANLLTLPVLQGGTLLTIMLFMFVQDPLLGAAALSVLPIQIILLPKLQRHLNRLARTRIHEVRALGTHLRRSGLASAQQGQEIRSVAASLKELERIRRRIFRLKFFVKALNNFLTSLTPFLFYSLGGYFVIEGRISLGALVAVLAAHKDFSAPLKDLFAYYQQVEDSRIRYKEIFLFFRRHGDVVKPTTTGKCKALRDFKNEDHPLPCRRMSQRSGANPVC</sequence>
<dbReference type="Gene3D" id="1.20.1560.10">
    <property type="entry name" value="ABC transporter type 1, transmembrane domain"/>
    <property type="match status" value="1"/>
</dbReference>
<feature type="transmembrane region" description="Helical" evidence="5">
    <location>
        <begin position="213"/>
        <end position="235"/>
    </location>
</feature>
<accession>A0ABU3VGX7</accession>
<evidence type="ECO:0000259" key="6">
    <source>
        <dbReference type="PROSITE" id="PS50929"/>
    </source>
</evidence>
<evidence type="ECO:0000256" key="5">
    <source>
        <dbReference type="SAM" id="Phobius"/>
    </source>
</evidence>
<dbReference type="InterPro" id="IPR011527">
    <property type="entry name" value="ABC1_TM_dom"/>
</dbReference>
<keyword evidence="2 5" id="KW-0812">Transmembrane</keyword>
<feature type="transmembrane region" description="Helical" evidence="5">
    <location>
        <begin position="241"/>
        <end position="260"/>
    </location>
</feature>
<organism evidence="7 8">
    <name type="scientific">Sedimentitalea todarodis</name>
    <dbReference type="NCBI Taxonomy" id="1631240"/>
    <lineage>
        <taxon>Bacteria</taxon>
        <taxon>Pseudomonadati</taxon>
        <taxon>Pseudomonadota</taxon>
        <taxon>Alphaproteobacteria</taxon>
        <taxon>Rhodobacterales</taxon>
        <taxon>Paracoccaceae</taxon>
        <taxon>Sedimentitalea</taxon>
    </lineage>
</organism>
<feature type="transmembrane region" description="Helical" evidence="5">
    <location>
        <begin position="95"/>
        <end position="112"/>
    </location>
</feature>
<proteinExistence type="predicted"/>
<comment type="caution">
    <text evidence="7">The sequence shown here is derived from an EMBL/GenBank/DDBJ whole genome shotgun (WGS) entry which is preliminary data.</text>
</comment>
<dbReference type="EMBL" id="JASMWN010000014">
    <property type="protein sequence ID" value="MDU9005436.1"/>
    <property type="molecule type" value="Genomic_DNA"/>
</dbReference>
<evidence type="ECO:0000256" key="3">
    <source>
        <dbReference type="ARBA" id="ARBA00022989"/>
    </source>
</evidence>
<feature type="transmembrane region" description="Helical" evidence="5">
    <location>
        <begin position="33"/>
        <end position="58"/>
    </location>
</feature>
<protein>
    <submittedName>
        <fullName evidence="7">ABC transporter transmembrane domain-containing protein</fullName>
    </submittedName>
</protein>
<evidence type="ECO:0000256" key="4">
    <source>
        <dbReference type="ARBA" id="ARBA00023136"/>
    </source>
</evidence>